<keyword evidence="9" id="KW-0732">Signal</keyword>
<dbReference type="InterPro" id="IPR023419">
    <property type="entry name" value="Transthyretin_CS"/>
</dbReference>
<feature type="binding site" evidence="7">
    <location>
        <position position="132"/>
    </location>
    <ligand>
        <name>substrate</name>
    </ligand>
</feature>
<evidence type="ECO:0000256" key="8">
    <source>
        <dbReference type="RuleBase" id="RU361270"/>
    </source>
</evidence>
<dbReference type="GO" id="GO:0006144">
    <property type="term" value="P:purine nucleobase metabolic process"/>
    <property type="evidence" value="ECO:0007669"/>
    <property type="project" value="UniProtKB-KW"/>
</dbReference>
<dbReference type="Gene3D" id="2.60.40.180">
    <property type="entry name" value="Transthyretin/hydroxyisourate hydrolase domain"/>
    <property type="match status" value="1"/>
</dbReference>
<evidence type="ECO:0000256" key="3">
    <source>
        <dbReference type="ARBA" id="ARBA00009850"/>
    </source>
</evidence>
<proteinExistence type="inferred from homology"/>
<protein>
    <recommendedName>
        <fullName evidence="8">5-hydroxyisourate hydrolase</fullName>
        <shortName evidence="8">HIU hydrolase</shortName>
        <shortName evidence="8">HIUHase</shortName>
        <ecNumber evidence="8">3.5.2.17</ecNumber>
    </recommendedName>
</protein>
<dbReference type="SMART" id="SM00095">
    <property type="entry name" value="TR_THY"/>
    <property type="match status" value="1"/>
</dbReference>
<dbReference type="PRINTS" id="PR00189">
    <property type="entry name" value="TRNSTHYRETIN"/>
</dbReference>
<feature type="chain" id="PRO_5042613214" description="5-hydroxyisourate hydrolase" evidence="9">
    <location>
        <begin position="20"/>
        <end position="135"/>
    </location>
</feature>
<dbReference type="InterPro" id="IPR014306">
    <property type="entry name" value="Hydroxyisourate_hydrolase"/>
</dbReference>
<organism evidence="11 12">
    <name type="scientific">Candidatus Pedobacter colombiensis</name>
    <dbReference type="NCBI Taxonomy" id="3121371"/>
    <lineage>
        <taxon>Bacteria</taxon>
        <taxon>Pseudomonadati</taxon>
        <taxon>Bacteroidota</taxon>
        <taxon>Sphingobacteriia</taxon>
        <taxon>Sphingobacteriales</taxon>
        <taxon>Sphingobacteriaceae</taxon>
        <taxon>Pedobacter</taxon>
    </lineage>
</organism>
<dbReference type="PANTHER" id="PTHR10395">
    <property type="entry name" value="URICASE AND TRANSTHYRETIN-RELATED"/>
    <property type="match status" value="1"/>
</dbReference>
<evidence type="ECO:0000256" key="2">
    <source>
        <dbReference type="ARBA" id="ARBA00002704"/>
    </source>
</evidence>
<evidence type="ECO:0000259" key="10">
    <source>
        <dbReference type="SMART" id="SM00095"/>
    </source>
</evidence>
<evidence type="ECO:0000313" key="11">
    <source>
        <dbReference type="EMBL" id="WEK21621.1"/>
    </source>
</evidence>
<evidence type="ECO:0000256" key="1">
    <source>
        <dbReference type="ARBA" id="ARBA00001043"/>
    </source>
</evidence>
<dbReference type="Proteomes" id="UP001214530">
    <property type="component" value="Chromosome"/>
</dbReference>
<dbReference type="InterPro" id="IPR036817">
    <property type="entry name" value="Transthyretin/HIU_hydrolase_sf"/>
</dbReference>
<keyword evidence="6 8" id="KW-0378">Hydrolase</keyword>
<evidence type="ECO:0000256" key="4">
    <source>
        <dbReference type="ARBA" id="ARBA00011881"/>
    </source>
</evidence>
<comment type="function">
    <text evidence="2">Catalyzes the hydrolysis of 5-hydroxyisourate (HIU) to 2-oxo-4-hydroxy-4-carboxy-5-ureidoimidazoline (OHCU).</text>
</comment>
<feature type="binding site" evidence="7">
    <location>
        <position position="69"/>
    </location>
    <ligand>
        <name>substrate</name>
    </ligand>
</feature>
<reference evidence="11" key="1">
    <citation type="submission" date="2023-03" db="EMBL/GenBank/DDBJ databases">
        <title>Andean soil-derived lignocellulolytic bacterial consortium as a source of novel taxa and putative plastic-active enzymes.</title>
        <authorList>
            <person name="Diaz-Garcia L."/>
            <person name="Chuvochina M."/>
            <person name="Feuerriegel G."/>
            <person name="Bunk B."/>
            <person name="Sproer C."/>
            <person name="Streit W.R."/>
            <person name="Rodriguez L.M."/>
            <person name="Overmann J."/>
            <person name="Jimenez D.J."/>
        </authorList>
    </citation>
    <scope>NUCLEOTIDE SEQUENCE</scope>
    <source>
        <strain evidence="11">MAG 3858</strain>
    </source>
</reference>
<dbReference type="NCBIfam" id="TIGR02962">
    <property type="entry name" value="hdxy_isourate"/>
    <property type="match status" value="1"/>
</dbReference>
<keyword evidence="5 8" id="KW-0659">Purine metabolism</keyword>
<dbReference type="InterPro" id="IPR023418">
    <property type="entry name" value="Thyroxine_BS"/>
</dbReference>
<dbReference type="AlphaFoldDB" id="A0AAJ5WBL6"/>
<feature type="domain" description="Transthyretin/hydroxyisourate hydrolase" evidence="10">
    <location>
        <begin position="21"/>
        <end position="134"/>
    </location>
</feature>
<evidence type="ECO:0000256" key="5">
    <source>
        <dbReference type="ARBA" id="ARBA00022631"/>
    </source>
</evidence>
<evidence type="ECO:0000313" key="12">
    <source>
        <dbReference type="Proteomes" id="UP001214530"/>
    </source>
</evidence>
<evidence type="ECO:0000256" key="6">
    <source>
        <dbReference type="ARBA" id="ARBA00022801"/>
    </source>
</evidence>
<comment type="similarity">
    <text evidence="3 8">Belongs to the transthyretin family. 5-hydroxyisourate hydrolase subfamily.</text>
</comment>
<dbReference type="PANTHER" id="PTHR10395:SF7">
    <property type="entry name" value="5-HYDROXYISOURATE HYDROLASE"/>
    <property type="match status" value="1"/>
</dbReference>
<comment type="subunit">
    <text evidence="4 8">Homotetramer.</text>
</comment>
<dbReference type="EMBL" id="CP119313">
    <property type="protein sequence ID" value="WEK21621.1"/>
    <property type="molecule type" value="Genomic_DNA"/>
</dbReference>
<dbReference type="InterPro" id="IPR023416">
    <property type="entry name" value="Transthyretin/HIU_hydrolase_d"/>
</dbReference>
<feature type="binding site" evidence="7">
    <location>
        <position position="29"/>
    </location>
    <ligand>
        <name>substrate</name>
    </ligand>
</feature>
<dbReference type="EC" id="3.5.2.17" evidence="8"/>
<dbReference type="PROSITE" id="PS00769">
    <property type="entry name" value="TRANSTHYRETIN_2"/>
    <property type="match status" value="1"/>
</dbReference>
<dbReference type="PROSITE" id="PS00768">
    <property type="entry name" value="TRANSTHYRETIN_1"/>
    <property type="match status" value="1"/>
</dbReference>
<comment type="catalytic activity">
    <reaction evidence="1 8">
        <text>5-hydroxyisourate + H2O = 5-hydroxy-2-oxo-4-ureido-2,5-dihydro-1H-imidazole-5-carboxylate + H(+)</text>
        <dbReference type="Rhea" id="RHEA:23736"/>
        <dbReference type="ChEBI" id="CHEBI:15377"/>
        <dbReference type="ChEBI" id="CHEBI:15378"/>
        <dbReference type="ChEBI" id="CHEBI:18072"/>
        <dbReference type="ChEBI" id="CHEBI:58639"/>
        <dbReference type="EC" id="3.5.2.17"/>
    </reaction>
</comment>
<dbReference type="Pfam" id="PF00576">
    <property type="entry name" value="Transthyretin"/>
    <property type="match status" value="1"/>
</dbReference>
<accession>A0AAJ5WBL6</accession>
<gene>
    <name evidence="11" type="primary">uraH</name>
    <name evidence="11" type="ORF">P0Y49_10785</name>
</gene>
<dbReference type="CDD" id="cd05822">
    <property type="entry name" value="TLP_HIUase"/>
    <property type="match status" value="1"/>
</dbReference>
<dbReference type="SUPFAM" id="SSF49472">
    <property type="entry name" value="Transthyretin (synonym: prealbumin)"/>
    <property type="match status" value="1"/>
</dbReference>
<evidence type="ECO:0000256" key="9">
    <source>
        <dbReference type="SAM" id="SignalP"/>
    </source>
</evidence>
<evidence type="ECO:0000256" key="7">
    <source>
        <dbReference type="PIRSR" id="PIRSR600895-51"/>
    </source>
</evidence>
<feature type="signal peptide" evidence="9">
    <location>
        <begin position="1"/>
        <end position="19"/>
    </location>
</feature>
<dbReference type="InterPro" id="IPR000895">
    <property type="entry name" value="Transthyretin/HIU_hydrolase"/>
</dbReference>
<sequence length="135" mass="15584">MKKVVFIFLNLFLSTLCYSQSLKFQLSSHILDIGAGQPAAHVEVKLQKLIPDKSSWEDMGVRFTDDNGRINDFLPLSESNKGVYKLTFYTEAYFKQKKTETFYPYIEVIFKISGDMHYHVPITLSPYGYSTYRGS</sequence>
<dbReference type="GO" id="GO:0033971">
    <property type="term" value="F:hydroxyisourate hydrolase activity"/>
    <property type="evidence" value="ECO:0007669"/>
    <property type="project" value="UniProtKB-EC"/>
</dbReference>
<name>A0AAJ5WBL6_9SPHI</name>